<accession>A0A840A8Y5</accession>
<dbReference type="InterPro" id="IPR005565">
    <property type="entry name" value="Hemolysn_activator_HlyB_C"/>
</dbReference>
<dbReference type="Gene3D" id="2.40.160.50">
    <property type="entry name" value="membrane protein fhac: a member of the omp85/tpsb transporter family"/>
    <property type="match status" value="1"/>
</dbReference>
<dbReference type="GO" id="GO:0098046">
    <property type="term" value="C:type V protein secretion system complex"/>
    <property type="evidence" value="ECO:0007669"/>
    <property type="project" value="TreeGrafter"/>
</dbReference>
<keyword evidence="2" id="KW-0812">Transmembrane</keyword>
<keyword evidence="1" id="KW-1134">Transmembrane beta strand</keyword>
<organism evidence="6 7">
    <name type="scientific">Roseococcus suduntuyensis</name>
    <dbReference type="NCBI Taxonomy" id="455361"/>
    <lineage>
        <taxon>Bacteria</taxon>
        <taxon>Pseudomonadati</taxon>
        <taxon>Pseudomonadota</taxon>
        <taxon>Alphaproteobacteria</taxon>
        <taxon>Acetobacterales</taxon>
        <taxon>Roseomonadaceae</taxon>
        <taxon>Roseococcus</taxon>
    </lineage>
</organism>
<keyword evidence="3" id="KW-0998">Cell outer membrane</keyword>
<evidence type="ECO:0000313" key="6">
    <source>
        <dbReference type="EMBL" id="MBB3898518.1"/>
    </source>
</evidence>
<reference evidence="6 7" key="1">
    <citation type="submission" date="2020-08" db="EMBL/GenBank/DDBJ databases">
        <title>Genomic Encyclopedia of Type Strains, Phase IV (KMG-IV): sequencing the most valuable type-strain genomes for metagenomic binning, comparative biology and taxonomic classification.</title>
        <authorList>
            <person name="Goeker M."/>
        </authorList>
    </citation>
    <scope>NUCLEOTIDE SEQUENCE [LARGE SCALE GENOMIC DNA]</scope>
    <source>
        <strain evidence="6 7">DSM 19979</strain>
    </source>
</reference>
<evidence type="ECO:0000259" key="5">
    <source>
        <dbReference type="Pfam" id="PF08479"/>
    </source>
</evidence>
<dbReference type="PANTHER" id="PTHR34597:SF6">
    <property type="entry name" value="BLR6126 PROTEIN"/>
    <property type="match status" value="1"/>
</dbReference>
<dbReference type="Pfam" id="PF03865">
    <property type="entry name" value="ShlB"/>
    <property type="match status" value="1"/>
</dbReference>
<keyword evidence="7" id="KW-1185">Reference proteome</keyword>
<dbReference type="PANTHER" id="PTHR34597">
    <property type="entry name" value="SLR1661 PROTEIN"/>
    <property type="match status" value="1"/>
</dbReference>
<evidence type="ECO:0000256" key="1">
    <source>
        <dbReference type="ARBA" id="ARBA00022452"/>
    </source>
</evidence>
<evidence type="ECO:0000313" key="7">
    <source>
        <dbReference type="Proteomes" id="UP000553193"/>
    </source>
</evidence>
<evidence type="ECO:0000259" key="4">
    <source>
        <dbReference type="Pfam" id="PF03865"/>
    </source>
</evidence>
<name>A0A840A8Y5_9PROT</name>
<evidence type="ECO:0000256" key="2">
    <source>
        <dbReference type="ARBA" id="ARBA00022692"/>
    </source>
</evidence>
<gene>
    <name evidence="6" type="ORF">GGQ83_001955</name>
</gene>
<protein>
    <submittedName>
        <fullName evidence="6">Hemolysin activation/secretion protein</fullName>
    </submittedName>
</protein>
<dbReference type="Pfam" id="PF08479">
    <property type="entry name" value="POTRA_2"/>
    <property type="match status" value="1"/>
</dbReference>
<dbReference type="EMBL" id="JACIDJ010000002">
    <property type="protein sequence ID" value="MBB3898518.1"/>
    <property type="molecule type" value="Genomic_DNA"/>
</dbReference>
<dbReference type="Proteomes" id="UP000553193">
    <property type="component" value="Unassembled WGS sequence"/>
</dbReference>
<dbReference type="Gene3D" id="3.10.20.310">
    <property type="entry name" value="membrane protein fhac"/>
    <property type="match status" value="1"/>
</dbReference>
<comment type="caution">
    <text evidence="6">The sequence shown here is derived from an EMBL/GenBank/DDBJ whole genome shotgun (WGS) entry which is preliminary data.</text>
</comment>
<feature type="domain" description="Polypeptide-transport-associated ShlB-type" evidence="5">
    <location>
        <begin position="63"/>
        <end position="138"/>
    </location>
</feature>
<sequence>MFVATLPVMAQAQPAPPAIAPPAIAPQEVLRDIAPPAPPRLSPGLQGPAITATPIAPGAPDVRIARVSLTGNETLPAARLERHVAGLAGRQVSQAEIEAARIAVLTEYRQAGYPFISVAITGEPTAEGFDLSVTVREGRIARVRLSQDIGPAGVQVLRFLQGAVSEGAASVARIERALLLAGDVPGVTVRGVLRPLEGGVAGELELLADVSRRPYSGLLTVDNRGFRLTGPVQFLALAQANSFTSLGERTEAAFFTSAEGESLFGQATTEFFVGGSGLRVRLYAGAGRTTPSGPLAEIGYAGFTTTAGAALSYPVIRSRAANLTVGAQFDIFDNTVDTGSAPAVRASHDSLRVLRAGFDGNFRDTLLSFAPAAATTQGFVRLHQGIAALGATRAGSLPGPSRRGSDAGFTKISGELTRTQPLLAISENALFSLQGTLAGQWSDAVLPAAEKYFLGGNRIGRGFYTGQVSGDRAVAIALEAQLDLRLPNFTLEFTPGQPTEIRHSAQFYMFYDAGRTYENLPTDPDRRVESFGGGIRTVFNDVFHLDIEAAHRITRRVDAGGAAVSPLAATAGYVRALMRF</sequence>
<dbReference type="GO" id="GO:0046819">
    <property type="term" value="P:protein secretion by the type V secretion system"/>
    <property type="evidence" value="ECO:0007669"/>
    <property type="project" value="TreeGrafter"/>
</dbReference>
<dbReference type="InterPro" id="IPR051544">
    <property type="entry name" value="TPS_OM_transporter"/>
</dbReference>
<dbReference type="AlphaFoldDB" id="A0A840A8Y5"/>
<dbReference type="RefSeq" id="WP_184383571.1">
    <property type="nucleotide sequence ID" value="NZ_JACIDJ010000002.1"/>
</dbReference>
<evidence type="ECO:0000256" key="3">
    <source>
        <dbReference type="ARBA" id="ARBA00023237"/>
    </source>
</evidence>
<keyword evidence="1" id="KW-0472">Membrane</keyword>
<dbReference type="InterPro" id="IPR013686">
    <property type="entry name" value="Polypept-transport_assoc_ShlB"/>
</dbReference>
<dbReference type="GO" id="GO:0008320">
    <property type="term" value="F:protein transmembrane transporter activity"/>
    <property type="evidence" value="ECO:0007669"/>
    <property type="project" value="TreeGrafter"/>
</dbReference>
<feature type="domain" description="Haemolysin activator HlyB C-terminal" evidence="4">
    <location>
        <begin position="210"/>
        <end position="532"/>
    </location>
</feature>
<proteinExistence type="predicted"/>